<dbReference type="Pfam" id="PF00254">
    <property type="entry name" value="FKBP_C"/>
    <property type="match status" value="1"/>
</dbReference>
<protein>
    <recommendedName>
        <fullName evidence="2 5">peptidylprolyl isomerase</fullName>
        <ecNumber evidence="2 5">5.2.1.8</ecNumber>
    </recommendedName>
</protein>
<evidence type="ECO:0000256" key="4">
    <source>
        <dbReference type="ARBA" id="ARBA00023235"/>
    </source>
</evidence>
<keyword evidence="4 5" id="KW-0413">Isomerase</keyword>
<dbReference type="PANTHER" id="PTHR43811:SF19">
    <property type="entry name" value="39 KDA FK506-BINDING NUCLEAR PROTEIN"/>
    <property type="match status" value="1"/>
</dbReference>
<feature type="compositionally biased region" description="Basic and acidic residues" evidence="6">
    <location>
        <begin position="38"/>
        <end position="52"/>
    </location>
</feature>
<organism evidence="8 9">
    <name type="scientific">Prymnesium parvum</name>
    <name type="common">Toxic golden alga</name>
    <dbReference type="NCBI Taxonomy" id="97485"/>
    <lineage>
        <taxon>Eukaryota</taxon>
        <taxon>Haptista</taxon>
        <taxon>Haptophyta</taxon>
        <taxon>Prymnesiophyceae</taxon>
        <taxon>Prymnesiales</taxon>
        <taxon>Prymnesiaceae</taxon>
        <taxon>Prymnesium</taxon>
    </lineage>
</organism>
<name>A0AB34JVK2_PRYPA</name>
<evidence type="ECO:0000256" key="3">
    <source>
        <dbReference type="ARBA" id="ARBA00023110"/>
    </source>
</evidence>
<accession>A0AB34JVK2</accession>
<dbReference type="PANTHER" id="PTHR43811">
    <property type="entry name" value="FKBP-TYPE PEPTIDYL-PROLYL CIS-TRANS ISOMERASE FKPA"/>
    <property type="match status" value="1"/>
</dbReference>
<gene>
    <name evidence="8" type="ORF">AB1Y20_015034</name>
</gene>
<dbReference type="PROSITE" id="PS50059">
    <property type="entry name" value="FKBP_PPIASE"/>
    <property type="match status" value="1"/>
</dbReference>
<evidence type="ECO:0000256" key="5">
    <source>
        <dbReference type="PROSITE-ProRule" id="PRU00277"/>
    </source>
</evidence>
<comment type="catalytic activity">
    <reaction evidence="1 5">
        <text>[protein]-peptidylproline (omega=180) = [protein]-peptidylproline (omega=0)</text>
        <dbReference type="Rhea" id="RHEA:16237"/>
        <dbReference type="Rhea" id="RHEA-COMP:10747"/>
        <dbReference type="Rhea" id="RHEA-COMP:10748"/>
        <dbReference type="ChEBI" id="CHEBI:83833"/>
        <dbReference type="ChEBI" id="CHEBI:83834"/>
        <dbReference type="EC" id="5.2.1.8"/>
    </reaction>
</comment>
<evidence type="ECO:0000313" key="8">
    <source>
        <dbReference type="EMBL" id="KAL1526319.1"/>
    </source>
</evidence>
<dbReference type="InterPro" id="IPR001179">
    <property type="entry name" value="PPIase_FKBP_dom"/>
</dbReference>
<dbReference type="EMBL" id="JBGBPQ010000003">
    <property type="protein sequence ID" value="KAL1526319.1"/>
    <property type="molecule type" value="Genomic_DNA"/>
</dbReference>
<dbReference type="Gene3D" id="3.10.50.40">
    <property type="match status" value="1"/>
</dbReference>
<dbReference type="EC" id="5.2.1.8" evidence="2 5"/>
<dbReference type="GO" id="GO:0003755">
    <property type="term" value="F:peptidyl-prolyl cis-trans isomerase activity"/>
    <property type="evidence" value="ECO:0007669"/>
    <property type="project" value="UniProtKB-KW"/>
</dbReference>
<dbReference type="InterPro" id="IPR046357">
    <property type="entry name" value="PPIase_dom_sf"/>
</dbReference>
<feature type="region of interest" description="Disordered" evidence="6">
    <location>
        <begin position="223"/>
        <end position="264"/>
    </location>
</feature>
<evidence type="ECO:0000256" key="1">
    <source>
        <dbReference type="ARBA" id="ARBA00000971"/>
    </source>
</evidence>
<dbReference type="AlphaFoldDB" id="A0AB34JVK2"/>
<sequence length="385" mass="41173">MKTLGPLLPRDFLERQPARWKRSQQRRGATKVLRRMLAKREKLEEKTMRHAYSDAGVSTDRTPKRHDAAEASAPPPPVHAHAASSTSTGFGPLTRGFWAAELLPNRPLVITIPEGAQLYLLHAALSSDPAASETSQVTAVRCRTPATKIPTTLCYLQHAPPPKGGSAALPSCHSDSSQLQLMFTQAKDGRCALASEGPHSVHLVGMYTRAQALQCDDSKEVAARSVNGGGGQTSHVGNKNKEADPADGKQEAASSTSTTKSEPRGHAAVKAALQEVANGLKVVDTEVGRGRATKLGDRLSVRYTGLTTDSKGNWFQFDDNRGKAFHFKLGEGTVIRGWDQGLVGMRRGGTRRLIVPAALGYGSGGSGPILPNATLVFEVHLDNVQ</sequence>
<evidence type="ECO:0000259" key="7">
    <source>
        <dbReference type="PROSITE" id="PS50059"/>
    </source>
</evidence>
<keyword evidence="3 5" id="KW-0697">Rotamase</keyword>
<feature type="compositionally biased region" description="Basic and acidic residues" evidence="6">
    <location>
        <begin position="239"/>
        <end position="250"/>
    </location>
</feature>
<evidence type="ECO:0000313" key="9">
    <source>
        <dbReference type="Proteomes" id="UP001515480"/>
    </source>
</evidence>
<dbReference type="Gene3D" id="2.60.120.340">
    <property type="entry name" value="Nucleoplasmin core domain"/>
    <property type="match status" value="1"/>
</dbReference>
<keyword evidence="9" id="KW-1185">Reference proteome</keyword>
<feature type="region of interest" description="Disordered" evidence="6">
    <location>
        <begin position="1"/>
        <end position="87"/>
    </location>
</feature>
<reference evidence="8 9" key="1">
    <citation type="journal article" date="2024" name="Science">
        <title>Giant polyketide synthase enzymes in the biosynthesis of giant marine polyether toxins.</title>
        <authorList>
            <person name="Fallon T.R."/>
            <person name="Shende V.V."/>
            <person name="Wierzbicki I.H."/>
            <person name="Pendleton A.L."/>
            <person name="Watervoot N.F."/>
            <person name="Auber R.P."/>
            <person name="Gonzalez D.J."/>
            <person name="Wisecaver J.H."/>
            <person name="Moore B.S."/>
        </authorList>
    </citation>
    <scope>NUCLEOTIDE SEQUENCE [LARGE SCALE GENOMIC DNA]</scope>
    <source>
        <strain evidence="8 9">12B1</strain>
    </source>
</reference>
<evidence type="ECO:0000256" key="2">
    <source>
        <dbReference type="ARBA" id="ARBA00013194"/>
    </source>
</evidence>
<feature type="domain" description="PPIase FKBP-type" evidence="7">
    <location>
        <begin position="296"/>
        <end position="385"/>
    </location>
</feature>
<proteinExistence type="predicted"/>
<comment type="caution">
    <text evidence="8">The sequence shown here is derived from an EMBL/GenBank/DDBJ whole genome shotgun (WGS) entry which is preliminary data.</text>
</comment>
<evidence type="ECO:0000256" key="6">
    <source>
        <dbReference type="SAM" id="MobiDB-lite"/>
    </source>
</evidence>
<feature type="compositionally biased region" description="Basic residues" evidence="6">
    <location>
        <begin position="18"/>
        <end position="37"/>
    </location>
</feature>
<dbReference type="SUPFAM" id="SSF54534">
    <property type="entry name" value="FKBP-like"/>
    <property type="match status" value="1"/>
</dbReference>
<dbReference type="Proteomes" id="UP001515480">
    <property type="component" value="Unassembled WGS sequence"/>
</dbReference>